<name>A0A2P2QI41_RHIMU</name>
<evidence type="ECO:0000313" key="1">
    <source>
        <dbReference type="EMBL" id="MBX66668.1"/>
    </source>
</evidence>
<dbReference type="AlphaFoldDB" id="A0A2P2QI41"/>
<protein>
    <submittedName>
        <fullName evidence="1">Uncharacterized protein</fullName>
    </submittedName>
</protein>
<dbReference type="EMBL" id="GGEC01086184">
    <property type="protein sequence ID" value="MBX66668.1"/>
    <property type="molecule type" value="Transcribed_RNA"/>
</dbReference>
<proteinExistence type="predicted"/>
<reference evidence="1" key="1">
    <citation type="submission" date="2018-02" db="EMBL/GenBank/DDBJ databases">
        <title>Rhizophora mucronata_Transcriptome.</title>
        <authorList>
            <person name="Meera S.P."/>
            <person name="Sreeshan A."/>
            <person name="Augustine A."/>
        </authorList>
    </citation>
    <scope>NUCLEOTIDE SEQUENCE</scope>
    <source>
        <tissue evidence="1">Leaf</tissue>
    </source>
</reference>
<sequence>MGKTKSQYQLIHKCSHLEN</sequence>
<accession>A0A2P2QI41</accession>
<organism evidence="1">
    <name type="scientific">Rhizophora mucronata</name>
    <name type="common">Asiatic mangrove</name>
    <dbReference type="NCBI Taxonomy" id="61149"/>
    <lineage>
        <taxon>Eukaryota</taxon>
        <taxon>Viridiplantae</taxon>
        <taxon>Streptophyta</taxon>
        <taxon>Embryophyta</taxon>
        <taxon>Tracheophyta</taxon>
        <taxon>Spermatophyta</taxon>
        <taxon>Magnoliopsida</taxon>
        <taxon>eudicotyledons</taxon>
        <taxon>Gunneridae</taxon>
        <taxon>Pentapetalae</taxon>
        <taxon>rosids</taxon>
        <taxon>fabids</taxon>
        <taxon>Malpighiales</taxon>
        <taxon>Rhizophoraceae</taxon>
        <taxon>Rhizophora</taxon>
    </lineage>
</organism>